<organism evidence="3 4">
    <name type="scientific">Tritrichomonas musculus</name>
    <dbReference type="NCBI Taxonomy" id="1915356"/>
    <lineage>
        <taxon>Eukaryota</taxon>
        <taxon>Metamonada</taxon>
        <taxon>Parabasalia</taxon>
        <taxon>Tritrichomonadida</taxon>
        <taxon>Tritrichomonadidae</taxon>
        <taxon>Tritrichomonas</taxon>
    </lineage>
</organism>
<feature type="region of interest" description="Disordered" evidence="1">
    <location>
        <begin position="96"/>
        <end position="115"/>
    </location>
</feature>
<sequence length="115" mass="13320">MQQVISYFQTLFQSVKLEFQSVFNNPERRFALLATIGVSLVVVVFLCTDLNRLNRIFYKPELSIFANMLNFCAIMFCCFLFGAFFSRLTLWVRSGSFSAPNEGHEKKKNQKVKAK</sequence>
<evidence type="ECO:0000256" key="2">
    <source>
        <dbReference type="SAM" id="Phobius"/>
    </source>
</evidence>
<evidence type="ECO:0000313" key="3">
    <source>
        <dbReference type="EMBL" id="KAK8848142.1"/>
    </source>
</evidence>
<evidence type="ECO:0000313" key="4">
    <source>
        <dbReference type="Proteomes" id="UP001470230"/>
    </source>
</evidence>
<keyword evidence="2" id="KW-0812">Transmembrane</keyword>
<keyword evidence="2" id="KW-1133">Transmembrane helix</keyword>
<name>A0ABR2HIT2_9EUKA</name>
<feature type="transmembrane region" description="Helical" evidence="2">
    <location>
        <begin position="30"/>
        <end position="50"/>
    </location>
</feature>
<keyword evidence="4" id="KW-1185">Reference proteome</keyword>
<dbReference type="EMBL" id="JAPFFF010000027">
    <property type="protein sequence ID" value="KAK8848142.1"/>
    <property type="molecule type" value="Genomic_DNA"/>
</dbReference>
<accession>A0ABR2HIT2</accession>
<dbReference type="Proteomes" id="UP001470230">
    <property type="component" value="Unassembled WGS sequence"/>
</dbReference>
<gene>
    <name evidence="3" type="ORF">M9Y10_019198</name>
</gene>
<evidence type="ECO:0000256" key="1">
    <source>
        <dbReference type="SAM" id="MobiDB-lite"/>
    </source>
</evidence>
<reference evidence="3 4" key="1">
    <citation type="submission" date="2024-04" db="EMBL/GenBank/DDBJ databases">
        <title>Tritrichomonas musculus Genome.</title>
        <authorList>
            <person name="Alves-Ferreira E."/>
            <person name="Grigg M."/>
            <person name="Lorenzi H."/>
            <person name="Galac M."/>
        </authorList>
    </citation>
    <scope>NUCLEOTIDE SEQUENCE [LARGE SCALE GENOMIC DNA]</scope>
    <source>
        <strain evidence="3 4">EAF2021</strain>
    </source>
</reference>
<feature type="compositionally biased region" description="Basic residues" evidence="1">
    <location>
        <begin position="106"/>
        <end position="115"/>
    </location>
</feature>
<comment type="caution">
    <text evidence="3">The sequence shown here is derived from an EMBL/GenBank/DDBJ whole genome shotgun (WGS) entry which is preliminary data.</text>
</comment>
<proteinExistence type="predicted"/>
<feature type="transmembrane region" description="Helical" evidence="2">
    <location>
        <begin position="62"/>
        <end position="85"/>
    </location>
</feature>
<keyword evidence="2" id="KW-0472">Membrane</keyword>
<protein>
    <submittedName>
        <fullName evidence="3">Uncharacterized protein</fullName>
    </submittedName>
</protein>